<sequence>MKFYTPVLNEVEAAARDGLREGLGAMLERSNELAPKDDLDLVKSGAVRIDDLTGQVSYSALHAAWQHENLEWEHEDGGQAKFLEAAAEQVDVAAFVAARTRERLGG</sequence>
<dbReference type="RefSeq" id="WP_244729601.1">
    <property type="nucleotide sequence ID" value="NZ_CP095045.1"/>
</dbReference>
<gene>
    <name evidence="1" type="ORF">MUN78_06965</name>
</gene>
<name>A0ABY4FQM1_9MICO</name>
<dbReference type="Proteomes" id="UP000831786">
    <property type="component" value="Chromosome"/>
</dbReference>
<evidence type="ECO:0000313" key="1">
    <source>
        <dbReference type="EMBL" id="UOQ58557.1"/>
    </source>
</evidence>
<reference evidence="1 2" key="1">
    <citation type="submission" date="2022-04" db="EMBL/GenBank/DDBJ databases">
        <title>Leucobacter sp. isolated from rhizosphere of garlic.</title>
        <authorList>
            <person name="Won M."/>
            <person name="Lee C.-M."/>
            <person name="Woen H.-Y."/>
            <person name="Kwon S.-W."/>
        </authorList>
    </citation>
    <scope>NUCLEOTIDE SEQUENCE [LARGE SCALE GENOMIC DNA]</scope>
    <source>
        <strain evidence="1 2">H21R-40</strain>
    </source>
</reference>
<keyword evidence="2" id="KW-1185">Reference proteome</keyword>
<organism evidence="1 2">
    <name type="scientific">Leucobacter allii</name>
    <dbReference type="NCBI Taxonomy" id="2932247"/>
    <lineage>
        <taxon>Bacteria</taxon>
        <taxon>Bacillati</taxon>
        <taxon>Actinomycetota</taxon>
        <taxon>Actinomycetes</taxon>
        <taxon>Micrococcales</taxon>
        <taxon>Microbacteriaceae</taxon>
        <taxon>Leucobacter</taxon>
    </lineage>
</organism>
<proteinExistence type="predicted"/>
<dbReference type="EMBL" id="CP095045">
    <property type="protein sequence ID" value="UOQ58557.1"/>
    <property type="molecule type" value="Genomic_DNA"/>
</dbReference>
<evidence type="ECO:0000313" key="2">
    <source>
        <dbReference type="Proteomes" id="UP000831786"/>
    </source>
</evidence>
<accession>A0ABY4FQM1</accession>
<protein>
    <submittedName>
        <fullName evidence="1">Uncharacterized protein</fullName>
    </submittedName>
</protein>